<feature type="domain" description="Glycosyltransferase 2-like" evidence="5">
    <location>
        <begin position="40"/>
        <end position="208"/>
    </location>
</feature>
<organism evidence="6 7">
    <name type="scientific">Pontibacter lucknowensis</name>
    <dbReference type="NCBI Taxonomy" id="1077936"/>
    <lineage>
        <taxon>Bacteria</taxon>
        <taxon>Pseudomonadati</taxon>
        <taxon>Bacteroidota</taxon>
        <taxon>Cytophagia</taxon>
        <taxon>Cytophagales</taxon>
        <taxon>Hymenobacteraceae</taxon>
        <taxon>Pontibacter</taxon>
    </lineage>
</organism>
<gene>
    <name evidence="6" type="ORF">SAMN05421545_1466</name>
</gene>
<keyword evidence="3 6" id="KW-0808">Transferase</keyword>
<comment type="similarity">
    <text evidence="1">Belongs to the glycosyltransferase 2 family.</text>
</comment>
<dbReference type="Proteomes" id="UP000185924">
    <property type="component" value="Unassembled WGS sequence"/>
</dbReference>
<accession>A0A1N6WD53</accession>
<dbReference type="RefSeq" id="WP_007658885.1">
    <property type="nucleotide sequence ID" value="NZ_FTNM01000002.1"/>
</dbReference>
<keyword evidence="7" id="KW-1185">Reference proteome</keyword>
<dbReference type="OrthoDB" id="9800276at2"/>
<protein>
    <submittedName>
        <fullName evidence="6">Glycosyltransferase, catalytic subunit of cellulose synthase and poly-beta-1,6-N-acetylglucosamine synthase</fullName>
    </submittedName>
</protein>
<dbReference type="Pfam" id="PF00535">
    <property type="entry name" value="Glycos_transf_2"/>
    <property type="match status" value="1"/>
</dbReference>
<dbReference type="Gene3D" id="3.90.550.10">
    <property type="entry name" value="Spore Coat Polysaccharide Biosynthesis Protein SpsA, Chain A"/>
    <property type="match status" value="1"/>
</dbReference>
<dbReference type="PANTHER" id="PTHR43630">
    <property type="entry name" value="POLY-BETA-1,6-N-ACETYL-D-GLUCOSAMINE SYNTHASE"/>
    <property type="match status" value="1"/>
</dbReference>
<dbReference type="InterPro" id="IPR029044">
    <property type="entry name" value="Nucleotide-diphossugar_trans"/>
</dbReference>
<keyword evidence="4" id="KW-0472">Membrane</keyword>
<keyword evidence="2" id="KW-0328">Glycosyltransferase</keyword>
<dbReference type="STRING" id="1077936.SAMN05421545_1466"/>
<feature type="transmembrane region" description="Helical" evidence="4">
    <location>
        <begin position="6"/>
        <end position="24"/>
    </location>
</feature>
<feature type="transmembrane region" description="Helical" evidence="4">
    <location>
        <begin position="271"/>
        <end position="294"/>
    </location>
</feature>
<evidence type="ECO:0000313" key="7">
    <source>
        <dbReference type="Proteomes" id="UP000185924"/>
    </source>
</evidence>
<dbReference type="SUPFAM" id="SSF53448">
    <property type="entry name" value="Nucleotide-diphospho-sugar transferases"/>
    <property type="match status" value="1"/>
</dbReference>
<evidence type="ECO:0000259" key="5">
    <source>
        <dbReference type="Pfam" id="PF00535"/>
    </source>
</evidence>
<evidence type="ECO:0000256" key="3">
    <source>
        <dbReference type="ARBA" id="ARBA00022679"/>
    </source>
</evidence>
<dbReference type="EMBL" id="FTNM01000002">
    <property type="protein sequence ID" value="SIQ87875.1"/>
    <property type="molecule type" value="Genomic_DNA"/>
</dbReference>
<evidence type="ECO:0000256" key="4">
    <source>
        <dbReference type="SAM" id="Phobius"/>
    </source>
</evidence>
<keyword evidence="4" id="KW-1133">Transmembrane helix</keyword>
<sequence>MMVSVAYFILYFIVFTALLMLLLFNRRRYTSAVLDFPQVSILIAARNEEHNILACLQAIAALDYPADKIEVLIGDDGSTDQTRALVETYIKNKPGYTCLPITDTVGQTRGKANVLAQLASKASSDIFLFTDADIEVPPTWVKAMLAGLDEKVGVVTGLTTVTGSRLFDKMQRMDWLFSIGLMQVFSDLNMPVTTMGNNMLLTRKAYESVGGFENIPFSITEDIAIFNQILKRGFGFRNLYNNDALALSAPAPSYGSLLEQRKRWMRGSVYMPLYMFALFVLHSAYYPVLIPFFFKASPGIALSIAIVKLLLQSLFMHICLKRLHRSASWWHYIVFELYLLVTTFILILYFFLPTKVRWKGRKY</sequence>
<evidence type="ECO:0000313" key="6">
    <source>
        <dbReference type="EMBL" id="SIQ87875.1"/>
    </source>
</evidence>
<dbReference type="GO" id="GO:0016757">
    <property type="term" value="F:glycosyltransferase activity"/>
    <property type="evidence" value="ECO:0007669"/>
    <property type="project" value="UniProtKB-KW"/>
</dbReference>
<feature type="transmembrane region" description="Helical" evidence="4">
    <location>
        <begin position="332"/>
        <end position="352"/>
    </location>
</feature>
<evidence type="ECO:0000256" key="2">
    <source>
        <dbReference type="ARBA" id="ARBA00022676"/>
    </source>
</evidence>
<dbReference type="InterPro" id="IPR001173">
    <property type="entry name" value="Glyco_trans_2-like"/>
</dbReference>
<name>A0A1N6WD53_9BACT</name>
<evidence type="ECO:0000256" key="1">
    <source>
        <dbReference type="ARBA" id="ARBA00006739"/>
    </source>
</evidence>
<proteinExistence type="inferred from homology"/>
<reference evidence="7" key="1">
    <citation type="submission" date="2017-01" db="EMBL/GenBank/DDBJ databases">
        <authorList>
            <person name="Varghese N."/>
            <person name="Submissions S."/>
        </authorList>
    </citation>
    <scope>NUCLEOTIDE SEQUENCE [LARGE SCALE GENOMIC DNA]</scope>
    <source>
        <strain evidence="7">DM9</strain>
    </source>
</reference>
<dbReference type="PANTHER" id="PTHR43630:SF1">
    <property type="entry name" value="POLY-BETA-1,6-N-ACETYL-D-GLUCOSAMINE SYNTHASE"/>
    <property type="match status" value="1"/>
</dbReference>
<keyword evidence="4" id="KW-0812">Transmembrane</keyword>
<feature type="transmembrane region" description="Helical" evidence="4">
    <location>
        <begin position="300"/>
        <end position="320"/>
    </location>
</feature>
<dbReference type="AlphaFoldDB" id="A0A1N6WD53"/>